<proteinExistence type="predicted"/>
<dbReference type="Proteomes" id="UP000823775">
    <property type="component" value="Unassembled WGS sequence"/>
</dbReference>
<gene>
    <name evidence="2" type="ORF">HAX54_020693</name>
</gene>
<reference evidence="2 3" key="1">
    <citation type="journal article" date="2021" name="BMC Genomics">
        <title>Datura genome reveals duplications of psychoactive alkaloid biosynthetic genes and high mutation rate following tissue culture.</title>
        <authorList>
            <person name="Rajewski A."/>
            <person name="Carter-House D."/>
            <person name="Stajich J."/>
            <person name="Litt A."/>
        </authorList>
    </citation>
    <scope>NUCLEOTIDE SEQUENCE [LARGE SCALE GENOMIC DNA]</scope>
    <source>
        <strain evidence="2">AR-01</strain>
    </source>
</reference>
<accession>A0ABS8UTZ8</accession>
<organism evidence="2 3">
    <name type="scientific">Datura stramonium</name>
    <name type="common">Jimsonweed</name>
    <name type="synonym">Common thornapple</name>
    <dbReference type="NCBI Taxonomy" id="4076"/>
    <lineage>
        <taxon>Eukaryota</taxon>
        <taxon>Viridiplantae</taxon>
        <taxon>Streptophyta</taxon>
        <taxon>Embryophyta</taxon>
        <taxon>Tracheophyta</taxon>
        <taxon>Spermatophyta</taxon>
        <taxon>Magnoliopsida</taxon>
        <taxon>eudicotyledons</taxon>
        <taxon>Gunneridae</taxon>
        <taxon>Pentapetalae</taxon>
        <taxon>asterids</taxon>
        <taxon>lamiids</taxon>
        <taxon>Solanales</taxon>
        <taxon>Solanaceae</taxon>
        <taxon>Solanoideae</taxon>
        <taxon>Datureae</taxon>
        <taxon>Datura</taxon>
    </lineage>
</organism>
<comment type="caution">
    <text evidence="2">The sequence shown here is derived from an EMBL/GenBank/DDBJ whole genome shotgun (WGS) entry which is preliminary data.</text>
</comment>
<evidence type="ECO:0000313" key="2">
    <source>
        <dbReference type="EMBL" id="MCD9561530.1"/>
    </source>
</evidence>
<keyword evidence="3" id="KW-1185">Reference proteome</keyword>
<dbReference type="InterPro" id="IPR046796">
    <property type="entry name" value="Transposase_32_dom"/>
</dbReference>
<evidence type="ECO:0000259" key="1">
    <source>
        <dbReference type="Pfam" id="PF20167"/>
    </source>
</evidence>
<name>A0ABS8UTZ8_DATST</name>
<feature type="domain" description="Putative plant transposon protein" evidence="1">
    <location>
        <begin position="48"/>
        <end position="113"/>
    </location>
</feature>
<protein>
    <recommendedName>
        <fullName evidence="1">Putative plant transposon protein domain-containing protein</fullName>
    </recommendedName>
</protein>
<dbReference type="Pfam" id="PF20167">
    <property type="entry name" value="Transposase_32"/>
    <property type="match status" value="1"/>
</dbReference>
<evidence type="ECO:0000313" key="3">
    <source>
        <dbReference type="Proteomes" id="UP000823775"/>
    </source>
</evidence>
<sequence>MGARASGAYNSRSNQFALLGRADPITPNILQESGGQNKPIPMGSQLDCKRLIPSRNTSEVQTKFAILLACIMDHVHINVGEIINDQFKQRAKQQAPTLPFPNLVIMLCMRATCPLYRPLDRTVRANSVITLATKTDKEAPVMKREKYTRNMTLPLPLASTHTAAALLHTDEFHSSTPPDLLNISQGAKMNEIQLV</sequence>
<dbReference type="EMBL" id="JACEIK010002493">
    <property type="protein sequence ID" value="MCD9561530.1"/>
    <property type="molecule type" value="Genomic_DNA"/>
</dbReference>